<comment type="similarity">
    <text evidence="2">Belongs to the TspO/BZRP family.</text>
</comment>
<dbReference type="InterPro" id="IPR004307">
    <property type="entry name" value="TspO_MBR"/>
</dbReference>
<protein>
    <recommendedName>
        <fullName evidence="9">TspO protein</fullName>
    </recommendedName>
</protein>
<dbReference type="InterPro" id="IPR038330">
    <property type="entry name" value="TspO/MBR-related_sf"/>
</dbReference>
<evidence type="ECO:0000256" key="1">
    <source>
        <dbReference type="ARBA" id="ARBA00004141"/>
    </source>
</evidence>
<feature type="transmembrane region" description="Helical" evidence="6">
    <location>
        <begin position="26"/>
        <end position="47"/>
    </location>
</feature>
<keyword evidence="4 6" id="KW-1133">Transmembrane helix</keyword>
<keyword evidence="8" id="KW-1185">Reference proteome</keyword>
<dbReference type="Gene3D" id="1.20.1260.100">
    <property type="entry name" value="TspO/MBR protein"/>
    <property type="match status" value="1"/>
</dbReference>
<evidence type="ECO:0000256" key="4">
    <source>
        <dbReference type="ARBA" id="ARBA00022989"/>
    </source>
</evidence>
<reference evidence="7 8" key="1">
    <citation type="journal article" date="2019" name="Int. J. Syst. Evol. Microbiol.">
        <title>The Global Catalogue of Microorganisms (GCM) 10K type strain sequencing project: providing services to taxonomists for standard genome sequencing and annotation.</title>
        <authorList>
            <consortium name="The Broad Institute Genomics Platform"/>
            <consortium name="The Broad Institute Genome Sequencing Center for Infectious Disease"/>
            <person name="Wu L."/>
            <person name="Ma J."/>
        </authorList>
    </citation>
    <scope>NUCLEOTIDE SEQUENCE [LARGE SCALE GENOMIC DNA]</scope>
    <source>
        <strain evidence="7 8">JCM 12928</strain>
    </source>
</reference>
<dbReference type="Pfam" id="PF03073">
    <property type="entry name" value="TspO_MBR"/>
    <property type="match status" value="1"/>
</dbReference>
<accession>A0ABN1GTW0</accession>
<organism evidence="7 8">
    <name type="scientific">Brevundimonas kwangchunensis</name>
    <dbReference type="NCBI Taxonomy" id="322163"/>
    <lineage>
        <taxon>Bacteria</taxon>
        <taxon>Pseudomonadati</taxon>
        <taxon>Pseudomonadota</taxon>
        <taxon>Alphaproteobacteria</taxon>
        <taxon>Caulobacterales</taxon>
        <taxon>Caulobacteraceae</taxon>
        <taxon>Brevundimonas</taxon>
    </lineage>
</organism>
<sequence length="184" mass="19180">MTDIDDVFDDARDAALDFVNGEDRSLGHVLLGVAVTAGFALAATFLAQTAMRPRLSAADIESGARPVTERPRGAMSMIVPAVFSATSLSAVRVWNAPSQPRRNAALGLWAATQAVNALWLAARPAGRALQIGAAMASAGLAAAFAHEARRLDPEAGKMAAPIGGGTRVMNAINRKVDEVRPTVH</sequence>
<dbReference type="EMBL" id="BAAAGA010000002">
    <property type="protein sequence ID" value="GAA0619458.1"/>
    <property type="molecule type" value="Genomic_DNA"/>
</dbReference>
<gene>
    <name evidence="7" type="ORF">GCM10009422_13720</name>
</gene>
<proteinExistence type="inferred from homology"/>
<keyword evidence="5 6" id="KW-0472">Membrane</keyword>
<comment type="caution">
    <text evidence="7">The sequence shown here is derived from an EMBL/GenBank/DDBJ whole genome shotgun (WGS) entry which is preliminary data.</text>
</comment>
<evidence type="ECO:0000256" key="5">
    <source>
        <dbReference type="ARBA" id="ARBA00023136"/>
    </source>
</evidence>
<evidence type="ECO:0000313" key="8">
    <source>
        <dbReference type="Proteomes" id="UP001501352"/>
    </source>
</evidence>
<evidence type="ECO:0000256" key="6">
    <source>
        <dbReference type="SAM" id="Phobius"/>
    </source>
</evidence>
<evidence type="ECO:0008006" key="9">
    <source>
        <dbReference type="Google" id="ProtNLM"/>
    </source>
</evidence>
<evidence type="ECO:0000256" key="2">
    <source>
        <dbReference type="ARBA" id="ARBA00007524"/>
    </source>
</evidence>
<comment type="subcellular location">
    <subcellularLocation>
        <location evidence="1">Membrane</location>
        <topology evidence="1">Multi-pass membrane protein</topology>
    </subcellularLocation>
</comment>
<dbReference type="RefSeq" id="WP_343792034.1">
    <property type="nucleotide sequence ID" value="NZ_BAAAGA010000002.1"/>
</dbReference>
<evidence type="ECO:0000256" key="3">
    <source>
        <dbReference type="ARBA" id="ARBA00022692"/>
    </source>
</evidence>
<evidence type="ECO:0000313" key="7">
    <source>
        <dbReference type="EMBL" id="GAA0619458.1"/>
    </source>
</evidence>
<keyword evidence="3 6" id="KW-0812">Transmembrane</keyword>
<dbReference type="Proteomes" id="UP001501352">
    <property type="component" value="Unassembled WGS sequence"/>
</dbReference>
<name>A0ABN1GTW0_9CAUL</name>